<feature type="transmembrane region" description="Helical" evidence="6">
    <location>
        <begin position="225"/>
        <end position="244"/>
    </location>
</feature>
<dbReference type="Pfam" id="PF13440">
    <property type="entry name" value="Polysacc_synt_3"/>
    <property type="match status" value="1"/>
</dbReference>
<evidence type="ECO:0000256" key="2">
    <source>
        <dbReference type="ARBA" id="ARBA00022475"/>
    </source>
</evidence>
<evidence type="ECO:0000256" key="1">
    <source>
        <dbReference type="ARBA" id="ARBA00004651"/>
    </source>
</evidence>
<sequence length="505" mass="56150">MSTSRRPSLLLNMMSNWSGLVAAVLIGFFLTSYIIGELGKTGFGIWMLISSIVGYYGILDLGIESAISRYVARYAAQKDYEGLNSTINTALVLFCIIGGGIILASFWIDGFLAQFFDVAEADVEAFKKLIIILGISVGLSFPGNLFGAIIKAHERFLEANLVDIIILVLRAGIVVALLEMDMGVVGIGWANLVSAVLMLGMNYYLCRHLFPHVQFNLFGGHWKTLVMLMGFGIATTIMEISNIMRFNLDSFVIGKWLGLAEVGIYGVAAVLVRYYLQFISAATISVFTPRFSSIAGEQDRAYLQKLFLKSLSIGAFLSFAIATPMLIWGEPFVRLWAGAEFVEVLPTFWVLTIAYAVTLSQSTSVAMMYALKRHQLFAVISLIEGVVNVALSIYLAPIYGIFGVALGTAIPMLILKVFLQPLYLTRILEVPLAAYLRQLYLPLLLALFFCGIWLYFPHWMPNIQGYFALVFWSLPMFLAFAALYAYQHPEDRQRFLFWQSSSSAS</sequence>
<feature type="transmembrane region" description="Helical" evidence="6">
    <location>
        <begin position="184"/>
        <end position="205"/>
    </location>
</feature>
<keyword evidence="8" id="KW-1185">Reference proteome</keyword>
<feature type="transmembrane region" description="Helical" evidence="6">
    <location>
        <begin position="401"/>
        <end position="419"/>
    </location>
</feature>
<keyword evidence="4 6" id="KW-1133">Transmembrane helix</keyword>
<evidence type="ECO:0000313" key="7">
    <source>
        <dbReference type="EMBL" id="SEH08855.1"/>
    </source>
</evidence>
<feature type="transmembrane region" description="Helical" evidence="6">
    <location>
        <begin position="439"/>
        <end position="460"/>
    </location>
</feature>
<dbReference type="AlphaFoldDB" id="A0A1H6FIH2"/>
<proteinExistence type="predicted"/>
<keyword evidence="2" id="KW-1003">Cell membrane</keyword>
<dbReference type="InterPro" id="IPR050833">
    <property type="entry name" value="Poly_Biosynth_Transport"/>
</dbReference>
<feature type="transmembrane region" description="Helical" evidence="6">
    <location>
        <begin position="87"/>
        <end position="108"/>
    </location>
</feature>
<protein>
    <submittedName>
        <fullName evidence="7">Putative membrane protein EpsK</fullName>
    </submittedName>
</protein>
<feature type="transmembrane region" description="Helical" evidence="6">
    <location>
        <begin position="128"/>
        <end position="149"/>
    </location>
</feature>
<evidence type="ECO:0000256" key="3">
    <source>
        <dbReference type="ARBA" id="ARBA00022692"/>
    </source>
</evidence>
<reference evidence="7 8" key="1">
    <citation type="submission" date="2016-10" db="EMBL/GenBank/DDBJ databases">
        <authorList>
            <person name="de Groot N.N."/>
        </authorList>
    </citation>
    <scope>NUCLEOTIDE SEQUENCE [LARGE SCALE GENOMIC DNA]</scope>
    <source>
        <strain evidence="7">MBHS1</strain>
    </source>
</reference>
<evidence type="ECO:0000256" key="6">
    <source>
        <dbReference type="SAM" id="Phobius"/>
    </source>
</evidence>
<keyword evidence="3 6" id="KW-0812">Transmembrane</keyword>
<gene>
    <name evidence="7" type="primary">epsK</name>
    <name evidence="7" type="ORF">MBHS_04748</name>
</gene>
<dbReference type="Proteomes" id="UP000236724">
    <property type="component" value="Unassembled WGS sequence"/>
</dbReference>
<feature type="transmembrane region" description="Helical" evidence="6">
    <location>
        <begin position="307"/>
        <end position="328"/>
    </location>
</feature>
<dbReference type="OrthoDB" id="4761876at2"/>
<comment type="subcellular location">
    <subcellularLocation>
        <location evidence="1">Cell membrane</location>
        <topology evidence="1">Multi-pass membrane protein</topology>
    </subcellularLocation>
</comment>
<accession>A0A1H6FIH2</accession>
<feature type="transmembrane region" description="Helical" evidence="6">
    <location>
        <begin position="46"/>
        <end position="67"/>
    </location>
</feature>
<keyword evidence="5 6" id="KW-0472">Membrane</keyword>
<dbReference type="PANTHER" id="PTHR30250:SF26">
    <property type="entry name" value="PSMA PROTEIN"/>
    <property type="match status" value="1"/>
</dbReference>
<evidence type="ECO:0000256" key="4">
    <source>
        <dbReference type="ARBA" id="ARBA00022989"/>
    </source>
</evidence>
<organism evidence="7 8">
    <name type="scientific">Candidatus Venteria ishoeyi</name>
    <dbReference type="NCBI Taxonomy" id="1899563"/>
    <lineage>
        <taxon>Bacteria</taxon>
        <taxon>Pseudomonadati</taxon>
        <taxon>Pseudomonadota</taxon>
        <taxon>Gammaproteobacteria</taxon>
        <taxon>Thiotrichales</taxon>
        <taxon>Thiotrichaceae</taxon>
        <taxon>Venteria</taxon>
    </lineage>
</organism>
<evidence type="ECO:0000256" key="5">
    <source>
        <dbReference type="ARBA" id="ARBA00023136"/>
    </source>
</evidence>
<dbReference type="GO" id="GO:0005886">
    <property type="term" value="C:plasma membrane"/>
    <property type="evidence" value="ECO:0007669"/>
    <property type="project" value="UniProtKB-SubCell"/>
</dbReference>
<dbReference type="PANTHER" id="PTHR30250">
    <property type="entry name" value="PST FAMILY PREDICTED COLANIC ACID TRANSPORTER"/>
    <property type="match status" value="1"/>
</dbReference>
<feature type="transmembrane region" description="Helical" evidence="6">
    <location>
        <begin position="348"/>
        <end position="369"/>
    </location>
</feature>
<feature type="transmembrane region" description="Helical" evidence="6">
    <location>
        <begin position="466"/>
        <end position="486"/>
    </location>
</feature>
<feature type="transmembrane region" description="Helical" evidence="6">
    <location>
        <begin position="161"/>
        <end position="178"/>
    </location>
</feature>
<dbReference type="EMBL" id="FMSV02000556">
    <property type="protein sequence ID" value="SEH08855.1"/>
    <property type="molecule type" value="Genomic_DNA"/>
</dbReference>
<dbReference type="RefSeq" id="WP_103922363.1">
    <property type="nucleotide sequence ID" value="NZ_FMSV02000556.1"/>
</dbReference>
<name>A0A1H6FIH2_9GAMM</name>
<evidence type="ECO:0000313" key="8">
    <source>
        <dbReference type="Proteomes" id="UP000236724"/>
    </source>
</evidence>